<dbReference type="EMBL" id="JANAVB010033483">
    <property type="protein sequence ID" value="KAJ6808174.1"/>
    <property type="molecule type" value="Genomic_DNA"/>
</dbReference>
<feature type="region of interest" description="Disordered" evidence="6">
    <location>
        <begin position="47"/>
        <end position="93"/>
    </location>
</feature>
<sequence>MVKSVIGEETQLKSLENRLFQTSIPAQVGIVVGKLNPNSDRAFVYDLIPTPPTDGGGPPCSLRSSEVGGGGGGGGREKKKKGGSSVEPPPSLSIDADWVAEHARQVSRMLMGGMHVVGVYVWASEASYKATSPSLLSQTVRGVAQATPWYERESDERLLVHISYGPSRWVCRICTVASANMQPCDFKMGKLLSSLQTYQCMYNFEIRLPIFHAVALDSNTFKNVLRLGIDRHAKDLQTAKALIDAKLVTEDQHIHSEGLHKVELLLPFMRDVAPEACSSDNVAGLIIFTGAICASAYLGPKEPVAQAVSDIKADILKSLRSRLDIVCDEAEDKVELTSKNDMDASDDANKSIHQIILHQLRKPYSLHFPRRVLVPWLAGVFICDYLQPLESFEDLKDRCREMMSMESSIESSSILELEKEETTSLVAKSFWDVVCGDSANHLDESKDAKVSARKVDNGRSKTTSFNLVASIFVLLAALIVGWAITVLGSAKPAH</sequence>
<evidence type="ECO:0000256" key="7">
    <source>
        <dbReference type="SAM" id="Phobius"/>
    </source>
</evidence>
<organism evidence="9 10">
    <name type="scientific">Iris pallida</name>
    <name type="common">Sweet iris</name>
    <dbReference type="NCBI Taxonomy" id="29817"/>
    <lineage>
        <taxon>Eukaryota</taxon>
        <taxon>Viridiplantae</taxon>
        <taxon>Streptophyta</taxon>
        <taxon>Embryophyta</taxon>
        <taxon>Tracheophyta</taxon>
        <taxon>Spermatophyta</taxon>
        <taxon>Magnoliopsida</taxon>
        <taxon>Liliopsida</taxon>
        <taxon>Asparagales</taxon>
        <taxon>Iridaceae</taxon>
        <taxon>Iridoideae</taxon>
        <taxon>Irideae</taxon>
        <taxon>Iris</taxon>
    </lineage>
</organism>
<keyword evidence="10" id="KW-1185">Reference proteome</keyword>
<evidence type="ECO:0000256" key="5">
    <source>
        <dbReference type="ARBA" id="ARBA00023136"/>
    </source>
</evidence>
<dbReference type="InterPro" id="IPR029454">
    <property type="entry name" value="ODR-4-like"/>
</dbReference>
<feature type="transmembrane region" description="Helical" evidence="7">
    <location>
        <begin position="467"/>
        <end position="490"/>
    </location>
</feature>
<dbReference type="EMBL" id="JANAVB010008800">
    <property type="protein sequence ID" value="KAJ6841101.1"/>
    <property type="molecule type" value="Genomic_DNA"/>
</dbReference>
<accession>A0AAX6HKF3</accession>
<proteinExistence type="inferred from homology"/>
<dbReference type="Proteomes" id="UP001140949">
    <property type="component" value="Unassembled WGS sequence"/>
</dbReference>
<evidence type="ECO:0000256" key="4">
    <source>
        <dbReference type="ARBA" id="ARBA00022989"/>
    </source>
</evidence>
<protein>
    <submittedName>
        <fullName evidence="9">Protein odr-4-like protein</fullName>
    </submittedName>
</protein>
<evidence type="ECO:0000256" key="1">
    <source>
        <dbReference type="ARBA" id="ARBA00004370"/>
    </source>
</evidence>
<keyword evidence="4 7" id="KW-1133">Transmembrane helix</keyword>
<evidence type="ECO:0000313" key="10">
    <source>
        <dbReference type="Proteomes" id="UP001140949"/>
    </source>
</evidence>
<dbReference type="GO" id="GO:0012505">
    <property type="term" value="C:endomembrane system"/>
    <property type="evidence" value="ECO:0007669"/>
    <property type="project" value="TreeGrafter"/>
</dbReference>
<evidence type="ECO:0000313" key="8">
    <source>
        <dbReference type="EMBL" id="KAJ6808174.1"/>
    </source>
</evidence>
<dbReference type="PANTHER" id="PTHR33966">
    <property type="entry name" value="PROTEIN ODR-4 HOMOLOG"/>
    <property type="match status" value="1"/>
</dbReference>
<keyword evidence="5 7" id="KW-0472">Membrane</keyword>
<evidence type="ECO:0000256" key="6">
    <source>
        <dbReference type="SAM" id="MobiDB-lite"/>
    </source>
</evidence>
<name>A0AAX6HKF3_IRIPA</name>
<evidence type="ECO:0000256" key="2">
    <source>
        <dbReference type="ARBA" id="ARBA00010131"/>
    </source>
</evidence>
<dbReference type="PANTHER" id="PTHR33966:SF1">
    <property type="entry name" value="PROTEIN ODR-4 HOMOLOG"/>
    <property type="match status" value="1"/>
</dbReference>
<dbReference type="GO" id="GO:0008104">
    <property type="term" value="P:intracellular protein localization"/>
    <property type="evidence" value="ECO:0007669"/>
    <property type="project" value="TreeGrafter"/>
</dbReference>
<gene>
    <name evidence="8" type="ORF">M6B38_168270</name>
    <name evidence="9" type="ORF">M6B38_307315</name>
</gene>
<reference evidence="9" key="1">
    <citation type="journal article" date="2023" name="GigaByte">
        <title>Genome assembly of the bearded iris, Iris pallida Lam.</title>
        <authorList>
            <person name="Bruccoleri R.E."/>
            <person name="Oakeley E.J."/>
            <person name="Faust A.M.E."/>
            <person name="Altorfer M."/>
            <person name="Dessus-Babus S."/>
            <person name="Burckhardt D."/>
            <person name="Oertli M."/>
            <person name="Naumann U."/>
            <person name="Petersen F."/>
            <person name="Wong J."/>
        </authorList>
    </citation>
    <scope>NUCLEOTIDE SEQUENCE</scope>
    <source>
        <strain evidence="9">GSM-AAB239-AS_SAM_17_03QT</strain>
    </source>
</reference>
<comment type="similarity">
    <text evidence="2">Belongs to the ODR-4 family.</text>
</comment>
<comment type="caution">
    <text evidence="9">The sequence shown here is derived from an EMBL/GenBank/DDBJ whole genome shotgun (WGS) entry which is preliminary data.</text>
</comment>
<reference evidence="9" key="2">
    <citation type="submission" date="2023-04" db="EMBL/GenBank/DDBJ databases">
        <authorList>
            <person name="Bruccoleri R.E."/>
            <person name="Oakeley E.J."/>
            <person name="Faust A.-M."/>
            <person name="Dessus-Babus S."/>
            <person name="Altorfer M."/>
            <person name="Burckhardt D."/>
            <person name="Oertli M."/>
            <person name="Naumann U."/>
            <person name="Petersen F."/>
            <person name="Wong J."/>
        </authorList>
    </citation>
    <scope>NUCLEOTIDE SEQUENCE</scope>
    <source>
        <strain evidence="9">GSM-AAB239-AS_SAM_17_03QT</strain>
        <tissue evidence="9">Leaf</tissue>
    </source>
</reference>
<evidence type="ECO:0000313" key="9">
    <source>
        <dbReference type="EMBL" id="KAJ6841101.1"/>
    </source>
</evidence>
<dbReference type="GO" id="GO:0016020">
    <property type="term" value="C:membrane"/>
    <property type="evidence" value="ECO:0007669"/>
    <property type="project" value="UniProtKB-SubCell"/>
</dbReference>
<keyword evidence="3 7" id="KW-0812">Transmembrane</keyword>
<comment type="subcellular location">
    <subcellularLocation>
        <location evidence="1">Membrane</location>
    </subcellularLocation>
</comment>
<evidence type="ECO:0000256" key="3">
    <source>
        <dbReference type="ARBA" id="ARBA00022692"/>
    </source>
</evidence>
<dbReference type="Pfam" id="PF14778">
    <property type="entry name" value="ODR4-like"/>
    <property type="match status" value="1"/>
</dbReference>
<dbReference type="AlphaFoldDB" id="A0AAX6HKF3"/>